<gene>
    <name evidence="1" type="ORF">DXF87_05725</name>
</gene>
<dbReference type="InterPro" id="IPR024755">
    <property type="entry name" value="cpYpsA"/>
</dbReference>
<dbReference type="Pfam" id="PF12694">
    <property type="entry name" value="cpYpsA"/>
    <property type="match status" value="1"/>
</dbReference>
<evidence type="ECO:0000313" key="2">
    <source>
        <dbReference type="Proteomes" id="UP000255291"/>
    </source>
</evidence>
<dbReference type="Gene3D" id="3.40.50.450">
    <property type="match status" value="1"/>
</dbReference>
<accession>A0ABD7H1K9</accession>
<dbReference type="SUPFAM" id="SSF102405">
    <property type="entry name" value="MCP/YpsA-like"/>
    <property type="match status" value="1"/>
</dbReference>
<dbReference type="AlphaFoldDB" id="A0ABD7H1K9"/>
<sequence>MIVDFGYVIWQHNRFALAICSGELQVKPIRQVISGGQTGVDRAALDFAIANRIKHGGWCPQGRKAADGVLDPKYVLQETESPGYSQRTKRNVQDSSGTLIVYRDMLIGGSLLTKRFVLQLSKPCFEWALDRPFNEQYPGFCVWLQQHQIEILNIAGPSEAK</sequence>
<evidence type="ECO:0000313" key="1">
    <source>
        <dbReference type="EMBL" id="RDT61054.1"/>
    </source>
</evidence>
<proteinExistence type="predicted"/>
<comment type="caution">
    <text evidence="1">The sequence shown here is derived from an EMBL/GenBank/DDBJ whole genome shotgun (WGS) entry which is preliminary data.</text>
</comment>
<organism evidence="1 2">
    <name type="scientific">Enterobacter roggenkampii</name>
    <dbReference type="NCBI Taxonomy" id="1812935"/>
    <lineage>
        <taxon>Bacteria</taxon>
        <taxon>Pseudomonadati</taxon>
        <taxon>Pseudomonadota</taxon>
        <taxon>Gammaproteobacteria</taxon>
        <taxon>Enterobacterales</taxon>
        <taxon>Enterobacteriaceae</taxon>
        <taxon>Enterobacter</taxon>
        <taxon>Enterobacter cloacae complex</taxon>
    </lineage>
</organism>
<protein>
    <submittedName>
        <fullName evidence="1">Molybdenum cofactor carrier</fullName>
    </submittedName>
</protein>
<name>A0ABD7H1K9_9ENTR</name>
<dbReference type="Proteomes" id="UP000255291">
    <property type="component" value="Unassembled WGS sequence"/>
</dbReference>
<dbReference type="EMBL" id="QRBW01000007">
    <property type="protein sequence ID" value="RDT61054.1"/>
    <property type="molecule type" value="Genomic_DNA"/>
</dbReference>
<reference evidence="1 2" key="1">
    <citation type="submission" date="2018-07" db="EMBL/GenBank/DDBJ databases">
        <title>The use of a cohorting ward and systematic surveillance cultures for the control of a Klebsiella pneumoniae carbapenemase (KPC)-producing Enterobacteriaceae outbreak.</title>
        <authorList>
            <person name="Doi Y."/>
        </authorList>
    </citation>
    <scope>NUCLEOTIDE SEQUENCE [LARGE SCALE GENOMIC DNA]</scope>
    <source>
        <strain evidence="1 2">1-RC-17-04017</strain>
    </source>
</reference>